<keyword evidence="2" id="KW-1185">Reference proteome</keyword>
<protein>
    <submittedName>
        <fullName evidence="1">Uncharacterized protein</fullName>
    </submittedName>
</protein>
<organism evidence="1 2">
    <name type="scientific">Camellia lanceoleosa</name>
    <dbReference type="NCBI Taxonomy" id="1840588"/>
    <lineage>
        <taxon>Eukaryota</taxon>
        <taxon>Viridiplantae</taxon>
        <taxon>Streptophyta</taxon>
        <taxon>Embryophyta</taxon>
        <taxon>Tracheophyta</taxon>
        <taxon>Spermatophyta</taxon>
        <taxon>Magnoliopsida</taxon>
        <taxon>eudicotyledons</taxon>
        <taxon>Gunneridae</taxon>
        <taxon>Pentapetalae</taxon>
        <taxon>asterids</taxon>
        <taxon>Ericales</taxon>
        <taxon>Theaceae</taxon>
        <taxon>Camellia</taxon>
    </lineage>
</organism>
<comment type="caution">
    <text evidence="1">The sequence shown here is derived from an EMBL/GenBank/DDBJ whole genome shotgun (WGS) entry which is preliminary data.</text>
</comment>
<evidence type="ECO:0000313" key="2">
    <source>
        <dbReference type="Proteomes" id="UP001060215"/>
    </source>
</evidence>
<dbReference type="EMBL" id="CM045768">
    <property type="protein sequence ID" value="KAI7983552.1"/>
    <property type="molecule type" value="Genomic_DNA"/>
</dbReference>
<evidence type="ECO:0000313" key="1">
    <source>
        <dbReference type="EMBL" id="KAI7983552.1"/>
    </source>
</evidence>
<reference evidence="1 2" key="1">
    <citation type="journal article" date="2022" name="Plant J.">
        <title>Chromosome-level genome of Camellia lanceoleosa provides a valuable resource for understanding genome evolution and self-incompatibility.</title>
        <authorList>
            <person name="Gong W."/>
            <person name="Xiao S."/>
            <person name="Wang L."/>
            <person name="Liao Z."/>
            <person name="Chang Y."/>
            <person name="Mo W."/>
            <person name="Hu G."/>
            <person name="Li W."/>
            <person name="Zhao G."/>
            <person name="Zhu H."/>
            <person name="Hu X."/>
            <person name="Ji K."/>
            <person name="Xiang X."/>
            <person name="Song Q."/>
            <person name="Yuan D."/>
            <person name="Jin S."/>
            <person name="Zhang L."/>
        </authorList>
    </citation>
    <scope>NUCLEOTIDE SEQUENCE [LARGE SCALE GENOMIC DNA]</scope>
    <source>
        <strain evidence="1">SQ_2022a</strain>
    </source>
</reference>
<sequence>MEDFGVEDVSQDESDGGPTLEEILVKGKLPSKALADKEARDDPGAAYEEVKKDLNALSKEEQMDVVYSSAPELVGLLSELSDALDELENKVNPLLSKW</sequence>
<name>A0ACC0F649_9ERIC</name>
<accession>A0ACC0F649</accession>
<gene>
    <name evidence="1" type="ORF">LOK49_LG15G00915</name>
</gene>
<dbReference type="Proteomes" id="UP001060215">
    <property type="component" value="Chromosome 11"/>
</dbReference>
<proteinExistence type="predicted"/>